<accession>A0A7J6IRB9</accession>
<dbReference type="GO" id="GO:0044773">
    <property type="term" value="P:mitotic DNA damage checkpoint signaling"/>
    <property type="evidence" value="ECO:0007669"/>
    <property type="project" value="TreeGrafter"/>
</dbReference>
<dbReference type="EMBL" id="ANPB02000007">
    <property type="protein sequence ID" value="KAF4478991.1"/>
    <property type="molecule type" value="Genomic_DNA"/>
</dbReference>
<proteinExistence type="predicted"/>
<gene>
    <name evidence="2" type="primary">ppk34</name>
    <name evidence="2" type="ORF">CGGC5_v012198</name>
</gene>
<organism evidence="2 3">
    <name type="scientific">Colletotrichum fructicola (strain Nara gc5)</name>
    <name type="common">Anthracnose fungus</name>
    <name type="synonym">Colletotrichum gloeosporioides (strain Nara gc5)</name>
    <dbReference type="NCBI Taxonomy" id="1213859"/>
    <lineage>
        <taxon>Eukaryota</taxon>
        <taxon>Fungi</taxon>
        <taxon>Dikarya</taxon>
        <taxon>Ascomycota</taxon>
        <taxon>Pezizomycotina</taxon>
        <taxon>Sordariomycetes</taxon>
        <taxon>Hypocreomycetidae</taxon>
        <taxon>Glomerellales</taxon>
        <taxon>Glomerellaceae</taxon>
        <taxon>Colletotrichum</taxon>
        <taxon>Colletotrichum gloeosporioides species complex</taxon>
    </lineage>
</organism>
<dbReference type="PANTHER" id="PTHR44167:SF18">
    <property type="entry name" value="PROTEIN KINASE DOMAIN-CONTAINING PROTEIN"/>
    <property type="match status" value="1"/>
</dbReference>
<dbReference type="PROSITE" id="PS50011">
    <property type="entry name" value="PROTEIN_KINASE_DOM"/>
    <property type="match status" value="1"/>
</dbReference>
<feature type="domain" description="Protein kinase" evidence="1">
    <location>
        <begin position="1"/>
        <end position="264"/>
    </location>
</feature>
<dbReference type="InterPro" id="IPR011009">
    <property type="entry name" value="Kinase-like_dom_sf"/>
</dbReference>
<dbReference type="InParanoid" id="A0A7J6IRB9"/>
<keyword evidence="3" id="KW-1185">Reference proteome</keyword>
<dbReference type="SUPFAM" id="SSF56112">
    <property type="entry name" value="Protein kinase-like (PK-like)"/>
    <property type="match status" value="1"/>
</dbReference>
<dbReference type="GO" id="GO:0005524">
    <property type="term" value="F:ATP binding"/>
    <property type="evidence" value="ECO:0007669"/>
    <property type="project" value="InterPro"/>
</dbReference>
<reference evidence="2 3" key="2">
    <citation type="submission" date="2020-04" db="EMBL/GenBank/DDBJ databases">
        <title>Genome sequencing and assembly of multiple isolates from the Colletotrichum gloeosporioides species complex.</title>
        <authorList>
            <person name="Gan P."/>
            <person name="Shirasu K."/>
        </authorList>
    </citation>
    <scope>NUCLEOTIDE SEQUENCE [LARGE SCALE GENOMIC DNA]</scope>
    <source>
        <strain evidence="2 3">Nara gc5</strain>
    </source>
</reference>
<dbReference type="InterPro" id="IPR000719">
    <property type="entry name" value="Prot_kinase_dom"/>
</dbReference>
<dbReference type="RefSeq" id="XP_031889580.1">
    <property type="nucleotide sequence ID" value="XM_032031036.1"/>
</dbReference>
<dbReference type="GO" id="GO:0005634">
    <property type="term" value="C:nucleus"/>
    <property type="evidence" value="ECO:0007669"/>
    <property type="project" value="TreeGrafter"/>
</dbReference>
<evidence type="ECO:0000259" key="1">
    <source>
        <dbReference type="PROSITE" id="PS50011"/>
    </source>
</evidence>
<dbReference type="Pfam" id="PF00069">
    <property type="entry name" value="Pkinase"/>
    <property type="match status" value="1"/>
</dbReference>
<dbReference type="GO" id="GO:0004674">
    <property type="term" value="F:protein serine/threonine kinase activity"/>
    <property type="evidence" value="ECO:0007669"/>
    <property type="project" value="TreeGrafter"/>
</dbReference>
<comment type="caution">
    <text evidence="2">The sequence shown here is derived from an EMBL/GenBank/DDBJ whole genome shotgun (WGS) entry which is preliminary data.</text>
</comment>
<protein>
    <submittedName>
        <fullName evidence="2">Serine/threonine-protein kinase ppk34</fullName>
    </submittedName>
</protein>
<sequence length="264" mass="29967">MEPKERPVAEPTLANEVPRKPRLCKVFVEQFQPQKDPRALQHWEREVEALRHVGTHANIVQITHSDAVSLTITLRWAAGHSLDHFIKSDTRQCTLTRDDARLLWKQMSSALAYTHSKSITHDDVKPHNIVWDEQLKHAVLIDFGAALVNPESLPEGGWTPSDTPSYAPPEFFEKKKCQAGDVWALGVTMLFAFGDVPLPDGSWFLPHVFENEDVKDEMMQWLSRIESMGKSLDHAGDGSLLAQMLHWSPEQRISSDDLVRHLEA</sequence>
<dbReference type="AlphaFoldDB" id="A0A7J6IRB9"/>
<keyword evidence="2" id="KW-0808">Transferase</keyword>
<keyword evidence="2" id="KW-0418">Kinase</keyword>
<name>A0A7J6IRB9_COLFN</name>
<reference evidence="2 3" key="1">
    <citation type="submission" date="2012-08" db="EMBL/GenBank/DDBJ databases">
        <authorList>
            <person name="Gan P.H.P."/>
            <person name="Ikeda K."/>
            <person name="Irieda H."/>
            <person name="Narusaka M."/>
            <person name="O'Connell R.J."/>
            <person name="Narusaka Y."/>
            <person name="Takano Y."/>
            <person name="Kubo Y."/>
            <person name="Shirasu K."/>
        </authorList>
    </citation>
    <scope>NUCLEOTIDE SEQUENCE [LARGE SCALE GENOMIC DNA]</scope>
    <source>
        <strain evidence="2 3">Nara gc5</strain>
    </source>
</reference>
<dbReference type="Gene3D" id="1.10.510.10">
    <property type="entry name" value="Transferase(Phosphotransferase) domain 1"/>
    <property type="match status" value="1"/>
</dbReference>
<dbReference type="SMART" id="SM00220">
    <property type="entry name" value="S_TKc"/>
    <property type="match status" value="1"/>
</dbReference>
<dbReference type="GO" id="GO:0005737">
    <property type="term" value="C:cytoplasm"/>
    <property type="evidence" value="ECO:0007669"/>
    <property type="project" value="TreeGrafter"/>
</dbReference>
<evidence type="ECO:0000313" key="2">
    <source>
        <dbReference type="EMBL" id="KAF4478991.1"/>
    </source>
</evidence>
<dbReference type="Proteomes" id="UP000011096">
    <property type="component" value="Unassembled WGS sequence"/>
</dbReference>
<dbReference type="GeneID" id="43615092"/>
<dbReference type="OrthoDB" id="1668230at2759"/>
<dbReference type="PANTHER" id="PTHR44167">
    <property type="entry name" value="OVARIAN-SPECIFIC SERINE/THREONINE-PROTEIN KINASE LOK-RELATED"/>
    <property type="match status" value="1"/>
</dbReference>
<evidence type="ECO:0000313" key="3">
    <source>
        <dbReference type="Proteomes" id="UP000011096"/>
    </source>
</evidence>